<evidence type="ECO:0000313" key="2">
    <source>
        <dbReference type="EMBL" id="SPN99190.1"/>
    </source>
</evidence>
<dbReference type="Pfam" id="PF01738">
    <property type="entry name" value="DLH"/>
    <property type="match status" value="1"/>
</dbReference>
<dbReference type="InterPro" id="IPR029058">
    <property type="entry name" value="AB_hydrolase_fold"/>
</dbReference>
<dbReference type="InterPro" id="IPR002925">
    <property type="entry name" value="Dienelactn_hydro"/>
</dbReference>
<name>A0AAE8MT42_9PEZI</name>
<dbReference type="AlphaFoldDB" id="A0AAE8MT42"/>
<organism evidence="2 3">
    <name type="scientific">Cephalotrichum gorgonifer</name>
    <dbReference type="NCBI Taxonomy" id="2041049"/>
    <lineage>
        <taxon>Eukaryota</taxon>
        <taxon>Fungi</taxon>
        <taxon>Dikarya</taxon>
        <taxon>Ascomycota</taxon>
        <taxon>Pezizomycotina</taxon>
        <taxon>Sordariomycetes</taxon>
        <taxon>Hypocreomycetidae</taxon>
        <taxon>Microascales</taxon>
        <taxon>Microascaceae</taxon>
        <taxon>Cephalotrichum</taxon>
    </lineage>
</organism>
<sequence>MASNPPSQCCTVGVKHGGEPLGKLVKVARKWDAYLATPHPGSAHEGAGILFCPDAMGIWQNSKLMADQFAASGYLCLVIDLYNGDPLALNKPAGFDFAAWMHEGSDGNNPHTTEAIDPIVVAAVEAMRREYGITKLGAVGYCFGAKYAVRHYKSGIQVGFIAHPTFVSEEELGEISGPLSIAAAETDEVFPAPLRHKSEEILQGTGHPYQVNLYSGVAHGYAVRGSPEIKVERFAKENAFAQAVTWFNEWLL</sequence>
<keyword evidence="3" id="KW-1185">Reference proteome</keyword>
<dbReference type="EMBL" id="ONZQ02000002">
    <property type="protein sequence ID" value="SPN99190.1"/>
    <property type="molecule type" value="Genomic_DNA"/>
</dbReference>
<evidence type="ECO:0000259" key="1">
    <source>
        <dbReference type="Pfam" id="PF01738"/>
    </source>
</evidence>
<feature type="domain" description="Dienelactone hydrolase" evidence="1">
    <location>
        <begin position="32"/>
        <end position="249"/>
    </location>
</feature>
<dbReference type="GO" id="GO:0016787">
    <property type="term" value="F:hydrolase activity"/>
    <property type="evidence" value="ECO:0007669"/>
    <property type="project" value="UniProtKB-KW"/>
</dbReference>
<comment type="caution">
    <text evidence="2">The sequence shown here is derived from an EMBL/GenBank/DDBJ whole genome shotgun (WGS) entry which is preliminary data.</text>
</comment>
<gene>
    <name evidence="2" type="ORF">DNG_02227</name>
</gene>
<keyword evidence="2" id="KW-0378">Hydrolase</keyword>
<dbReference type="PANTHER" id="PTHR17630">
    <property type="entry name" value="DIENELACTONE HYDROLASE"/>
    <property type="match status" value="1"/>
</dbReference>
<proteinExistence type="predicted"/>
<dbReference type="SUPFAM" id="SSF53474">
    <property type="entry name" value="alpha/beta-Hydrolases"/>
    <property type="match status" value="1"/>
</dbReference>
<dbReference type="Gene3D" id="3.40.50.1820">
    <property type="entry name" value="alpha/beta hydrolase"/>
    <property type="match status" value="1"/>
</dbReference>
<dbReference type="PANTHER" id="PTHR17630:SF44">
    <property type="entry name" value="PROTEIN AIM2"/>
    <property type="match status" value="1"/>
</dbReference>
<dbReference type="Proteomes" id="UP001187682">
    <property type="component" value="Unassembled WGS sequence"/>
</dbReference>
<accession>A0AAE8MT42</accession>
<protein>
    <submittedName>
        <fullName evidence="2">Related to hydrolase related to dienelactone hydrolase</fullName>
    </submittedName>
</protein>
<evidence type="ECO:0000313" key="3">
    <source>
        <dbReference type="Proteomes" id="UP001187682"/>
    </source>
</evidence>
<reference evidence="2" key="1">
    <citation type="submission" date="2018-03" db="EMBL/GenBank/DDBJ databases">
        <authorList>
            <person name="Guldener U."/>
        </authorList>
    </citation>
    <scope>NUCLEOTIDE SEQUENCE</scope>
</reference>